<accession>A0A0G4IX52</accession>
<name>A0A0G4IX52_PLABS</name>
<keyword evidence="1" id="KW-0732">Signal</keyword>
<reference evidence="2 3" key="1">
    <citation type="submission" date="2015-02" db="EMBL/GenBank/DDBJ databases">
        <authorList>
            <person name="Chooi Y.-H."/>
        </authorList>
    </citation>
    <scope>NUCLEOTIDE SEQUENCE [LARGE SCALE GENOMIC DNA]</scope>
    <source>
        <strain evidence="2">E3</strain>
    </source>
</reference>
<dbReference type="AlphaFoldDB" id="A0A0G4IX52"/>
<feature type="signal peptide" evidence="1">
    <location>
        <begin position="1"/>
        <end position="19"/>
    </location>
</feature>
<dbReference type="EMBL" id="CDSF01000092">
    <property type="protein sequence ID" value="CEO99684.1"/>
    <property type="molecule type" value="Genomic_DNA"/>
</dbReference>
<dbReference type="Proteomes" id="UP000039324">
    <property type="component" value="Unassembled WGS sequence"/>
</dbReference>
<evidence type="ECO:0000313" key="2">
    <source>
        <dbReference type="EMBL" id="CEO99684.1"/>
    </source>
</evidence>
<gene>
    <name evidence="2" type="ORF">PBRA_007417</name>
</gene>
<feature type="chain" id="PRO_5005193220" evidence="1">
    <location>
        <begin position="20"/>
        <end position="414"/>
    </location>
</feature>
<protein>
    <submittedName>
        <fullName evidence="2">Uncharacterized protein</fullName>
    </submittedName>
</protein>
<sequence length="414" mass="44761">MLLAGLVVGICLMAAGVGSVPDRVALERLISSTLSNVLCPVLGDGEEAPRLCKRLASDLAPAVVPVVQAVFGSEADVVLECVTGQRRFMDVTDINWAHVVSLHCDPDRVTNRFETLLNTIRPALLPALQALNDRPLVQRIIRGAFMRIAAGILDDGQWMLYGALSLKLVEVAVRRSIIDTKQLSRFVTSLSDASFRDAAVAAAAPYDLDRYVTTVFDRMDGVIRSNMPELRSCLRDAPFVDADGHLHIEEEVAARVLLAIPKAIRQDAADLIEELASRDHLFTSVVSSHVASGLGRLSVFVKSPRFAGDGARLISQTGGAAISLIVWGAAHAVPRRRRPARKALASLLLAVPLLGWLTTRRHRQARARPAPIAGRLWNVVTNRFTVAAGVSALFTIVDVLRRRPGGSSISTVHV</sequence>
<keyword evidence="3" id="KW-1185">Reference proteome</keyword>
<organism evidence="2 3">
    <name type="scientific">Plasmodiophora brassicae</name>
    <name type="common">Clubroot disease agent</name>
    <dbReference type="NCBI Taxonomy" id="37360"/>
    <lineage>
        <taxon>Eukaryota</taxon>
        <taxon>Sar</taxon>
        <taxon>Rhizaria</taxon>
        <taxon>Endomyxa</taxon>
        <taxon>Phytomyxea</taxon>
        <taxon>Plasmodiophorida</taxon>
        <taxon>Plasmodiophoridae</taxon>
        <taxon>Plasmodiophora</taxon>
    </lineage>
</organism>
<evidence type="ECO:0000256" key="1">
    <source>
        <dbReference type="SAM" id="SignalP"/>
    </source>
</evidence>
<evidence type="ECO:0000313" key="3">
    <source>
        <dbReference type="Proteomes" id="UP000039324"/>
    </source>
</evidence>
<proteinExistence type="predicted"/>